<evidence type="ECO:0000256" key="4">
    <source>
        <dbReference type="ARBA" id="ARBA00023163"/>
    </source>
</evidence>
<dbReference type="AlphaFoldDB" id="A0A177LTB8"/>
<evidence type="ECO:0000313" key="7">
    <source>
        <dbReference type="Proteomes" id="UP000078090"/>
    </source>
</evidence>
<dbReference type="Pfam" id="PF00126">
    <property type="entry name" value="HTH_1"/>
    <property type="match status" value="1"/>
</dbReference>
<comment type="similarity">
    <text evidence="1">Belongs to the LysR transcriptional regulatory family.</text>
</comment>
<keyword evidence="4" id="KW-0804">Transcription</keyword>
<evidence type="ECO:0000313" key="6">
    <source>
        <dbReference type="EMBL" id="OAH96294.1"/>
    </source>
</evidence>
<feature type="domain" description="HTH lysR-type" evidence="5">
    <location>
        <begin position="1"/>
        <end position="59"/>
    </location>
</feature>
<accession>A0A177LTB8</accession>
<reference evidence="6 7" key="1">
    <citation type="submission" date="2016-03" db="EMBL/GenBank/DDBJ databases">
        <authorList>
            <person name="Ploux O."/>
        </authorList>
    </citation>
    <scope>NUCLEOTIDE SEQUENCE [LARGE SCALE GENOMIC DNA]</scope>
    <source>
        <strain evidence="6 7">R-45363</strain>
    </source>
</reference>
<proteinExistence type="inferred from homology"/>
<dbReference type="Proteomes" id="UP000078090">
    <property type="component" value="Unassembled WGS sequence"/>
</dbReference>
<dbReference type="Gene3D" id="3.40.190.290">
    <property type="match status" value="1"/>
</dbReference>
<dbReference type="SUPFAM" id="SSF46785">
    <property type="entry name" value="Winged helix' DNA-binding domain"/>
    <property type="match status" value="1"/>
</dbReference>
<dbReference type="InterPro" id="IPR005119">
    <property type="entry name" value="LysR_subst-bd"/>
</dbReference>
<dbReference type="Pfam" id="PF03466">
    <property type="entry name" value="LysR_substrate"/>
    <property type="match status" value="1"/>
</dbReference>
<dbReference type="Gene3D" id="1.10.10.10">
    <property type="entry name" value="Winged helix-like DNA-binding domain superfamily/Winged helix DNA-binding domain"/>
    <property type="match status" value="1"/>
</dbReference>
<dbReference type="GO" id="GO:0043565">
    <property type="term" value="F:sequence-specific DNA binding"/>
    <property type="evidence" value="ECO:0007669"/>
    <property type="project" value="TreeGrafter"/>
</dbReference>
<evidence type="ECO:0000256" key="3">
    <source>
        <dbReference type="ARBA" id="ARBA00023125"/>
    </source>
</evidence>
<comment type="caution">
    <text evidence="6">The sequence shown here is derived from an EMBL/GenBank/DDBJ whole genome shotgun (WGS) entry which is preliminary data.</text>
</comment>
<dbReference type="OrthoDB" id="9110639at2"/>
<dbReference type="FunFam" id="1.10.10.10:FF:000001">
    <property type="entry name" value="LysR family transcriptional regulator"/>
    <property type="match status" value="1"/>
</dbReference>
<dbReference type="GO" id="GO:0006351">
    <property type="term" value="P:DNA-templated transcription"/>
    <property type="evidence" value="ECO:0007669"/>
    <property type="project" value="TreeGrafter"/>
</dbReference>
<keyword evidence="2" id="KW-0805">Transcription regulation</keyword>
<evidence type="ECO:0000259" key="5">
    <source>
        <dbReference type="PROSITE" id="PS50931"/>
    </source>
</evidence>
<dbReference type="InterPro" id="IPR036388">
    <property type="entry name" value="WH-like_DNA-bd_sf"/>
</dbReference>
<dbReference type="PANTHER" id="PTHR30537">
    <property type="entry name" value="HTH-TYPE TRANSCRIPTIONAL REGULATOR"/>
    <property type="match status" value="1"/>
</dbReference>
<organism evidence="6 7">
    <name type="scientific">Methylomonas methanica</name>
    <dbReference type="NCBI Taxonomy" id="421"/>
    <lineage>
        <taxon>Bacteria</taxon>
        <taxon>Pseudomonadati</taxon>
        <taxon>Pseudomonadota</taxon>
        <taxon>Gammaproteobacteria</taxon>
        <taxon>Methylococcales</taxon>
        <taxon>Methylococcaceae</taxon>
        <taxon>Methylomonas</taxon>
    </lineage>
</organism>
<keyword evidence="3" id="KW-0238">DNA-binding</keyword>
<dbReference type="InterPro" id="IPR000847">
    <property type="entry name" value="LysR_HTH_N"/>
</dbReference>
<dbReference type="SUPFAM" id="SSF53850">
    <property type="entry name" value="Periplasmic binding protein-like II"/>
    <property type="match status" value="1"/>
</dbReference>
<dbReference type="PANTHER" id="PTHR30537:SF35">
    <property type="entry name" value="TRANSCRIPTIONAL REGULATORY PROTEIN"/>
    <property type="match status" value="1"/>
</dbReference>
<dbReference type="RefSeq" id="WP_064010821.1">
    <property type="nucleotide sequence ID" value="NZ_LUUG01000134.1"/>
</dbReference>
<evidence type="ECO:0000256" key="1">
    <source>
        <dbReference type="ARBA" id="ARBA00009437"/>
    </source>
</evidence>
<gene>
    <name evidence="6" type="ORF">A1332_22830</name>
</gene>
<dbReference type="EMBL" id="LUUG01000134">
    <property type="protein sequence ID" value="OAH96294.1"/>
    <property type="molecule type" value="Genomic_DNA"/>
</dbReference>
<dbReference type="InterPro" id="IPR058163">
    <property type="entry name" value="LysR-type_TF_proteobact-type"/>
</dbReference>
<evidence type="ECO:0000256" key="2">
    <source>
        <dbReference type="ARBA" id="ARBA00023015"/>
    </source>
</evidence>
<dbReference type="InterPro" id="IPR036390">
    <property type="entry name" value="WH_DNA-bd_sf"/>
</dbReference>
<dbReference type="PROSITE" id="PS50931">
    <property type="entry name" value="HTH_LYSR"/>
    <property type="match status" value="1"/>
</dbReference>
<dbReference type="CDD" id="cd08422">
    <property type="entry name" value="PBP2_CrgA_like"/>
    <property type="match status" value="1"/>
</dbReference>
<dbReference type="GO" id="GO:0003700">
    <property type="term" value="F:DNA-binding transcription factor activity"/>
    <property type="evidence" value="ECO:0007669"/>
    <property type="project" value="InterPro"/>
</dbReference>
<name>A0A177LTB8_METMH</name>
<sequence length="294" mass="33034">MDKFNNMRVFCRIVELGTFSAVAKELKLSTMMISKYIAQLEASLGVVLLHRTTRSLSLTSAGEAYYNRSKQLLEDLADLEASTAQLGERVKGTIKISAPIDFGGMYMVPAIERYLKQYPEVKILMSLDNRPPNLRVGSFDISLLVTDTLDPGVVARKIAETELCTYASPAYLAEKGEPQTIDELSNHQCLHYVDTPHGEFWLFNVDGELKKIKSDWVLASNNGRALCEAAALGMGIVQAPRLSVAPYLQSGELVEILRQYRRPALAIYATYLQRRFYPAKLTTFIDFLLAYFER</sequence>
<protein>
    <submittedName>
        <fullName evidence="6">LysR family transcriptional regulator</fullName>
    </submittedName>
</protein>